<dbReference type="InterPro" id="IPR013108">
    <property type="entry name" value="Amidohydro_3"/>
</dbReference>
<proteinExistence type="predicted"/>
<dbReference type="GeneID" id="95431468"/>
<dbReference type="AlphaFoldDB" id="D7VQQ1"/>
<evidence type="ECO:0000313" key="3">
    <source>
        <dbReference type="Proteomes" id="UP000006258"/>
    </source>
</evidence>
<evidence type="ECO:0000259" key="1">
    <source>
        <dbReference type="Pfam" id="PF07969"/>
    </source>
</evidence>
<dbReference type="EMBL" id="ACHA02000012">
    <property type="protein sequence ID" value="EFK56102.1"/>
    <property type="molecule type" value="Genomic_DNA"/>
</dbReference>
<dbReference type="STRING" id="525373.HMPREF0766_13305"/>
<organism evidence="2 3">
    <name type="scientific">Sphingobacterium spiritivorum ATCC 33861</name>
    <dbReference type="NCBI Taxonomy" id="525373"/>
    <lineage>
        <taxon>Bacteria</taxon>
        <taxon>Pseudomonadati</taxon>
        <taxon>Bacteroidota</taxon>
        <taxon>Sphingobacteriia</taxon>
        <taxon>Sphingobacteriales</taxon>
        <taxon>Sphingobacteriaceae</taxon>
        <taxon>Sphingobacterium</taxon>
    </lineage>
</organism>
<name>D7VQQ1_SPHSI</name>
<dbReference type="Gene3D" id="3.10.310.70">
    <property type="match status" value="1"/>
</dbReference>
<evidence type="ECO:0000313" key="2">
    <source>
        <dbReference type="EMBL" id="EFK56102.1"/>
    </source>
</evidence>
<dbReference type="SUPFAM" id="SSF51556">
    <property type="entry name" value="Metallo-dependent hydrolases"/>
    <property type="match status" value="1"/>
</dbReference>
<comment type="caution">
    <text evidence="2">The sequence shown here is derived from an EMBL/GenBank/DDBJ whole genome shotgun (WGS) entry which is preliminary data.</text>
</comment>
<gene>
    <name evidence="2" type="ORF">HMPREF0766_13305</name>
</gene>
<dbReference type="RefSeq" id="WP_002994421.1">
    <property type="nucleotide sequence ID" value="NZ_GL379770.1"/>
</dbReference>
<dbReference type="SUPFAM" id="SSF51338">
    <property type="entry name" value="Composite domain of metallo-dependent hydrolases"/>
    <property type="match status" value="1"/>
</dbReference>
<dbReference type="Gene3D" id="3.20.20.140">
    <property type="entry name" value="Metal-dependent hydrolases"/>
    <property type="match status" value="1"/>
</dbReference>
<dbReference type="Gene3D" id="2.30.40.10">
    <property type="entry name" value="Urease, subunit C, domain 1"/>
    <property type="match status" value="1"/>
</dbReference>
<dbReference type="Proteomes" id="UP000006258">
    <property type="component" value="Unassembled WGS sequence"/>
</dbReference>
<dbReference type="InterPro" id="IPR011059">
    <property type="entry name" value="Metal-dep_hydrolase_composite"/>
</dbReference>
<dbReference type="CDD" id="cd01300">
    <property type="entry name" value="YtcJ_like"/>
    <property type="match status" value="1"/>
</dbReference>
<protein>
    <submittedName>
        <fullName evidence="2">Amidohydrolase family protein</fullName>
    </submittedName>
</protein>
<keyword evidence="3" id="KW-1185">Reference proteome</keyword>
<dbReference type="Pfam" id="PF07969">
    <property type="entry name" value="Amidohydro_3"/>
    <property type="match status" value="1"/>
</dbReference>
<dbReference type="PROSITE" id="PS51257">
    <property type="entry name" value="PROKAR_LIPOPROTEIN"/>
    <property type="match status" value="1"/>
</dbReference>
<feature type="domain" description="Amidohydrolase 3" evidence="1">
    <location>
        <begin position="76"/>
        <end position="575"/>
    </location>
</feature>
<dbReference type="HOGENOM" id="CLU_009942_2_1_10"/>
<reference evidence="2" key="1">
    <citation type="submission" date="2010-07" db="EMBL/GenBank/DDBJ databases">
        <authorList>
            <person name="Muzny D."/>
            <person name="Qin X."/>
            <person name="Buhay C."/>
            <person name="Dugan-Rocha S."/>
            <person name="Ding Y."/>
            <person name="Chen G."/>
            <person name="Hawes A."/>
            <person name="Holder M."/>
            <person name="Jhangiani S."/>
            <person name="Johnson A."/>
            <person name="Khan Z."/>
            <person name="Li Z."/>
            <person name="Liu W."/>
            <person name="Liu X."/>
            <person name="Perez L."/>
            <person name="Shen H."/>
            <person name="Wang Q."/>
            <person name="Watt J."/>
            <person name="Xi L."/>
            <person name="Xin Y."/>
            <person name="Zhou J."/>
            <person name="Deng J."/>
            <person name="Jiang H."/>
            <person name="Liu Y."/>
            <person name="Qu J."/>
            <person name="Song X.-Z."/>
            <person name="Zhang L."/>
            <person name="Villasana D."/>
            <person name="Johnson A."/>
            <person name="Liu J."/>
            <person name="Liyanage D."/>
            <person name="Lorensuhewa L."/>
            <person name="Robinson T."/>
            <person name="Song A."/>
            <person name="Song B.-B."/>
            <person name="Dinh H."/>
            <person name="Thornton R."/>
            <person name="Coyle M."/>
            <person name="Francisco L."/>
            <person name="Jackson L."/>
            <person name="Javaid M."/>
            <person name="Korchina V."/>
            <person name="Kovar C."/>
            <person name="Mata R."/>
            <person name="Mathew T."/>
            <person name="Ngo R."/>
            <person name="Nguyen L."/>
            <person name="Nguyen N."/>
            <person name="Okwuonu G."/>
            <person name="Ongeri F."/>
            <person name="Pham C."/>
            <person name="Simmons D."/>
            <person name="Wilczek-Boney K."/>
            <person name="Hale W."/>
            <person name="Jakkamsetti A."/>
            <person name="Pham P."/>
            <person name="Ruth R."/>
            <person name="San Lucas F."/>
            <person name="Warren J."/>
            <person name="Zhang J."/>
            <person name="Zhao Z."/>
            <person name="Zhou C."/>
            <person name="Zhu D."/>
            <person name="Lee S."/>
            <person name="Bess C."/>
            <person name="Blankenburg K."/>
            <person name="Forbes L."/>
            <person name="Fu Q."/>
            <person name="Gubbala S."/>
            <person name="Hirani K."/>
            <person name="Jayaseelan J.C."/>
            <person name="Lara F."/>
            <person name="Munidasa M."/>
            <person name="Palculict T."/>
            <person name="Patil S."/>
            <person name="Pu L.-L."/>
            <person name="Saada N."/>
            <person name="Tang L."/>
            <person name="Weissenberger G."/>
            <person name="Zhu Y."/>
            <person name="Hemphill L."/>
            <person name="Shang Y."/>
            <person name="Youmans B."/>
            <person name="Ayvaz T."/>
            <person name="Ross M."/>
            <person name="Santibanez J."/>
            <person name="Aqrawi P."/>
            <person name="Gross S."/>
            <person name="Joshi V."/>
            <person name="Fowler G."/>
            <person name="Nazareth L."/>
            <person name="Reid J."/>
            <person name="Worley K."/>
            <person name="Petrosino J."/>
            <person name="Highlander S."/>
            <person name="Gibbs R."/>
        </authorList>
    </citation>
    <scope>NUCLEOTIDE SEQUENCE [LARGE SCALE GENOMIC DNA]</scope>
    <source>
        <strain evidence="2">ATCC 33861</strain>
    </source>
</reference>
<accession>D7VQQ1</accession>
<dbReference type="eggNOG" id="COG1574">
    <property type="taxonomic scope" value="Bacteria"/>
</dbReference>
<dbReference type="PANTHER" id="PTHR22642">
    <property type="entry name" value="IMIDAZOLONEPROPIONASE"/>
    <property type="match status" value="1"/>
</dbReference>
<dbReference type="GO" id="GO:0016810">
    <property type="term" value="F:hydrolase activity, acting on carbon-nitrogen (but not peptide) bonds"/>
    <property type="evidence" value="ECO:0007669"/>
    <property type="project" value="InterPro"/>
</dbReference>
<dbReference type="PANTHER" id="PTHR22642:SF2">
    <property type="entry name" value="PROTEIN LONG AFTER FAR-RED 3"/>
    <property type="match status" value="1"/>
</dbReference>
<dbReference type="InterPro" id="IPR033932">
    <property type="entry name" value="YtcJ-like"/>
</dbReference>
<dbReference type="InterPro" id="IPR032466">
    <property type="entry name" value="Metal_Hydrolase"/>
</dbReference>
<sequence length="577" mass="63865">MKTILLFPVFLLLIFSGCRTSSKKEVADILYFGGPILTMEDDNPEVEAIAVKDGKILFTGTKAAAEQYTGENTTLYDLNGKTLLPGFIDAHGHLASRAGMMQAIDLSPTPYGTVNSIPDLQKTLKEYIEKNNLTASQPIMGNGYDDAIMSEHRHPTREELDAISITNPIIVIHTSGHASVANSAMLKLVGIEENAKDPEGGHYGRDPKTKKLNGKLEENASFTALIKLTTLLSKNAKSGVDKTQQELDNLVKAQEEWLSYGQTTICEGRTMGESVGLLKEAASKGLFKADVIYFPDYEFFKAQLDTFKPEYMVYTNRLKLGGFKFSDDGSPQGKTAWLTQPYLIPPEGQGEDYKGFPIFTDSVLYQDLKTLFENNITAQLHVNGDAAIDQAIRVIKRLKDEGIYKPELRATLIHVQNSRPDHIASIKEIGVIPSYFSTHAYLWGDWHYSSVFGPERAAFISPAHSALKAGILFTIHHDAPVTPPDLITAVYAAVNRKTRSGRILGPDERIKPIEALKAITINAAYQYHEEEYKGSLKAGKLADLVILNQNPLTIDPLNIRDILVMETIKEGKTVYKK</sequence>